<reference evidence="7 8" key="1">
    <citation type="submission" date="2019-04" db="EMBL/GenBank/DDBJ databases">
        <title>Genome of a novel bacterium Candidatus Jettenia ecosi reconstructed from metagenome of an anammox bioreactor.</title>
        <authorList>
            <person name="Mardanov A.V."/>
            <person name="Beletsky A.V."/>
            <person name="Ravin N.V."/>
            <person name="Botchkova E.A."/>
            <person name="Litti Y.V."/>
            <person name="Nozhevnikova A.N."/>
        </authorList>
    </citation>
    <scope>NUCLEOTIDE SEQUENCE [LARGE SCALE GENOMIC DNA]</scope>
    <source>
        <strain evidence="7">J2</strain>
    </source>
</reference>
<dbReference type="InterPro" id="IPR033881">
    <property type="entry name" value="vWA_BatA_type"/>
</dbReference>
<evidence type="ECO:0000256" key="1">
    <source>
        <dbReference type="ARBA" id="ARBA00022475"/>
    </source>
</evidence>
<dbReference type="InterPro" id="IPR011933">
    <property type="entry name" value="Double_TM_dom"/>
</dbReference>
<comment type="caution">
    <text evidence="7">The sequence shown here is derived from an EMBL/GenBank/DDBJ whole genome shotgun (WGS) entry which is preliminary data.</text>
</comment>
<keyword evidence="2 5" id="KW-0812">Transmembrane</keyword>
<evidence type="ECO:0000313" key="7">
    <source>
        <dbReference type="EMBL" id="TLD43363.1"/>
    </source>
</evidence>
<dbReference type="Pfam" id="PF07584">
    <property type="entry name" value="BatA"/>
    <property type="match status" value="1"/>
</dbReference>
<name>A0A533QF26_9BACT</name>
<dbReference type="NCBIfam" id="TIGR02226">
    <property type="entry name" value="two_anch"/>
    <property type="match status" value="1"/>
</dbReference>
<dbReference type="SMART" id="SM00327">
    <property type="entry name" value="VWA"/>
    <property type="match status" value="1"/>
</dbReference>
<evidence type="ECO:0000313" key="8">
    <source>
        <dbReference type="Proteomes" id="UP000319783"/>
    </source>
</evidence>
<dbReference type="SUPFAM" id="SSF53300">
    <property type="entry name" value="vWA-like"/>
    <property type="match status" value="1"/>
</dbReference>
<dbReference type="PANTHER" id="PTHR22550">
    <property type="entry name" value="SPORE GERMINATION PROTEIN"/>
    <property type="match status" value="1"/>
</dbReference>
<feature type="domain" description="VWFA" evidence="6">
    <location>
        <begin position="88"/>
        <end position="286"/>
    </location>
</feature>
<accession>A0A533QF26</accession>
<evidence type="ECO:0000256" key="4">
    <source>
        <dbReference type="ARBA" id="ARBA00023136"/>
    </source>
</evidence>
<feature type="transmembrane region" description="Helical" evidence="5">
    <location>
        <begin position="54"/>
        <end position="71"/>
    </location>
</feature>
<dbReference type="EMBL" id="SULG01000004">
    <property type="protein sequence ID" value="TLD43363.1"/>
    <property type="molecule type" value="Genomic_DNA"/>
</dbReference>
<evidence type="ECO:0000256" key="5">
    <source>
        <dbReference type="SAM" id="Phobius"/>
    </source>
</evidence>
<evidence type="ECO:0000256" key="3">
    <source>
        <dbReference type="ARBA" id="ARBA00022989"/>
    </source>
</evidence>
<protein>
    <recommendedName>
        <fullName evidence="6">VWFA domain-containing protein</fullName>
    </recommendedName>
</protein>
<keyword evidence="3 5" id="KW-1133">Transmembrane helix</keyword>
<sequence length="332" mass="37452">MVFHDPLILLLILIILPPLIYFHFRRKGTNQVVFPSIEIVKNLKPSFFHRYKHILIILRSMAIVLLVIALARPQYGNEQTKVSTEGIDIVLAVDVSGSMLAEDFTIGGQRHNRLYVVKRVVEDFIKRRTNDRIGLVVFAGRAYTQCPMTLDYGMLLQLLQKAEIGMVEDGTAIGSGIGSSVDRLKDTKAKSKVVILLTDGRNNAGEIDPLTAAEIARTFGIKIYAIGAGTKDLAPFPMMDMFGNKVMKQVKIDIDDDALTEIAKITDGKYYRATDTDSLKEIYNQIDKLEKTEAEVTQYTEYNEVFHYFLLPAFGLLLFELGLIKTRFRKIP</sequence>
<keyword evidence="1" id="KW-1003">Cell membrane</keyword>
<feature type="transmembrane region" description="Helical" evidence="5">
    <location>
        <begin position="6"/>
        <end position="24"/>
    </location>
</feature>
<gene>
    <name evidence="7" type="ORF">JETT_0368</name>
</gene>
<dbReference type="Pfam" id="PF00092">
    <property type="entry name" value="VWA"/>
    <property type="match status" value="1"/>
</dbReference>
<dbReference type="Proteomes" id="UP000319783">
    <property type="component" value="Unassembled WGS sequence"/>
</dbReference>
<dbReference type="PANTHER" id="PTHR22550:SF5">
    <property type="entry name" value="LEUCINE ZIPPER PROTEIN 4"/>
    <property type="match status" value="1"/>
</dbReference>
<dbReference type="InterPro" id="IPR002035">
    <property type="entry name" value="VWF_A"/>
</dbReference>
<dbReference type="InterPro" id="IPR024163">
    <property type="entry name" value="Aerotolerance_reg_N"/>
</dbReference>
<evidence type="ECO:0000256" key="2">
    <source>
        <dbReference type="ARBA" id="ARBA00022692"/>
    </source>
</evidence>
<evidence type="ECO:0000259" key="6">
    <source>
        <dbReference type="PROSITE" id="PS50234"/>
    </source>
</evidence>
<keyword evidence="4 5" id="KW-0472">Membrane</keyword>
<feature type="transmembrane region" description="Helical" evidence="5">
    <location>
        <begin position="305"/>
        <end position="324"/>
    </location>
</feature>
<dbReference type="PRINTS" id="PR00453">
    <property type="entry name" value="VWFADOMAIN"/>
</dbReference>
<dbReference type="CDD" id="cd01467">
    <property type="entry name" value="vWA_BatA_type"/>
    <property type="match status" value="1"/>
</dbReference>
<dbReference type="InterPro" id="IPR050768">
    <property type="entry name" value="UPF0353/GerABKA_families"/>
</dbReference>
<proteinExistence type="predicted"/>
<dbReference type="Gene3D" id="3.40.50.410">
    <property type="entry name" value="von Willebrand factor, type A domain"/>
    <property type="match status" value="1"/>
</dbReference>
<dbReference type="InterPro" id="IPR036465">
    <property type="entry name" value="vWFA_dom_sf"/>
</dbReference>
<dbReference type="PROSITE" id="PS50234">
    <property type="entry name" value="VWFA"/>
    <property type="match status" value="1"/>
</dbReference>
<organism evidence="7 8">
    <name type="scientific">Candidatus Jettenia ecosi</name>
    <dbReference type="NCBI Taxonomy" id="2494326"/>
    <lineage>
        <taxon>Bacteria</taxon>
        <taxon>Pseudomonadati</taxon>
        <taxon>Planctomycetota</taxon>
        <taxon>Candidatus Brocadiia</taxon>
        <taxon>Candidatus Brocadiales</taxon>
        <taxon>Candidatus Brocadiaceae</taxon>
        <taxon>Candidatus Jettenia</taxon>
    </lineage>
</organism>
<dbReference type="AlphaFoldDB" id="A0A533QF26"/>